<keyword evidence="4" id="KW-0378">Hydrolase</keyword>
<dbReference type="PRINTS" id="PR01402">
    <property type="entry name" value="MUTATORMUTX"/>
</dbReference>
<dbReference type="InterPro" id="IPR000086">
    <property type="entry name" value="NUDIX_hydrolase_dom"/>
</dbReference>
<dbReference type="GO" id="GO:0006281">
    <property type="term" value="P:DNA repair"/>
    <property type="evidence" value="ECO:0007669"/>
    <property type="project" value="InterPro"/>
</dbReference>
<dbReference type="PROSITE" id="PS51462">
    <property type="entry name" value="NUDIX"/>
    <property type="match status" value="1"/>
</dbReference>
<evidence type="ECO:0000259" key="6">
    <source>
        <dbReference type="PROSITE" id="PS51462"/>
    </source>
</evidence>
<evidence type="ECO:0000256" key="5">
    <source>
        <dbReference type="ARBA" id="ARBA00022842"/>
    </source>
</evidence>
<comment type="similarity">
    <text evidence="2">Belongs to the Nudix hydrolase family.</text>
</comment>
<evidence type="ECO:0000313" key="7">
    <source>
        <dbReference type="EMBL" id="SKB55371.1"/>
    </source>
</evidence>
<proteinExistence type="inferred from homology"/>
<dbReference type="InterPro" id="IPR003562">
    <property type="entry name" value="Mutator_MutX_prot"/>
</dbReference>
<dbReference type="PANTHER" id="PTHR43758:SF2">
    <property type="entry name" value="OXIDIZED PURINE NUCLEOSIDE TRIPHOSPHATE HYDROLASE"/>
    <property type="match status" value="1"/>
</dbReference>
<evidence type="ECO:0000256" key="1">
    <source>
        <dbReference type="ARBA" id="ARBA00001946"/>
    </source>
</evidence>
<evidence type="ECO:0000256" key="3">
    <source>
        <dbReference type="ARBA" id="ARBA00022723"/>
    </source>
</evidence>
<dbReference type="Pfam" id="PF00293">
    <property type="entry name" value="NUDIX"/>
    <property type="match status" value="1"/>
</dbReference>
<name>A0A1T5C7K1_9FIRM</name>
<evidence type="ECO:0000256" key="2">
    <source>
        <dbReference type="ARBA" id="ARBA00005582"/>
    </source>
</evidence>
<feature type="domain" description="Nudix hydrolase" evidence="6">
    <location>
        <begin position="1"/>
        <end position="129"/>
    </location>
</feature>
<evidence type="ECO:0000256" key="4">
    <source>
        <dbReference type="ARBA" id="ARBA00022801"/>
    </source>
</evidence>
<keyword evidence="3" id="KW-0479">Metal-binding</keyword>
<protein>
    <submittedName>
        <fullName evidence="7">8-oxo-dGTP diphosphatase</fullName>
    </submittedName>
</protein>
<dbReference type="OrthoDB" id="9804563at2"/>
<dbReference type="InterPro" id="IPR015797">
    <property type="entry name" value="NUDIX_hydrolase-like_dom_sf"/>
</dbReference>
<dbReference type="RefSeq" id="WP_079589864.1">
    <property type="nucleotide sequence ID" value="NZ_FUYN01000004.1"/>
</dbReference>
<gene>
    <name evidence="7" type="ORF">SAMN02745120_2071</name>
</gene>
<dbReference type="GO" id="GO:0005737">
    <property type="term" value="C:cytoplasm"/>
    <property type="evidence" value="ECO:0007669"/>
    <property type="project" value="TreeGrafter"/>
</dbReference>
<keyword evidence="8" id="KW-1185">Reference proteome</keyword>
<accession>A0A1T5C7K1</accession>
<comment type="cofactor">
    <cofactor evidence="1">
        <name>Mg(2+)</name>
        <dbReference type="ChEBI" id="CHEBI:18420"/>
    </cofactor>
</comment>
<keyword evidence="5" id="KW-0460">Magnesium</keyword>
<dbReference type="PROSITE" id="PS00893">
    <property type="entry name" value="NUDIX_BOX"/>
    <property type="match status" value="1"/>
</dbReference>
<organism evidence="7 8">
    <name type="scientific">Acetoanaerobium noterae</name>
    <dbReference type="NCBI Taxonomy" id="745369"/>
    <lineage>
        <taxon>Bacteria</taxon>
        <taxon>Bacillati</taxon>
        <taxon>Bacillota</taxon>
        <taxon>Clostridia</taxon>
        <taxon>Peptostreptococcales</taxon>
        <taxon>Filifactoraceae</taxon>
        <taxon>Acetoanaerobium</taxon>
    </lineage>
</organism>
<dbReference type="GO" id="GO:0046872">
    <property type="term" value="F:metal ion binding"/>
    <property type="evidence" value="ECO:0007669"/>
    <property type="project" value="UniProtKB-KW"/>
</dbReference>
<dbReference type="EMBL" id="FUYN01000004">
    <property type="protein sequence ID" value="SKB55371.1"/>
    <property type="molecule type" value="Genomic_DNA"/>
</dbReference>
<evidence type="ECO:0000313" key="8">
    <source>
        <dbReference type="Proteomes" id="UP000243406"/>
    </source>
</evidence>
<sequence length="153" mass="18251">MILSTHCYIERDDQILMMHRIKKKNDIHMNRWVGLGGKMNPGETPEQCIIREIYEESNLKANSVKLRGFITFPDFMGDNDWYMFLFSCDDFSGDVIENEEGKLKWIPKSDINQLDMLEGDKIFMEWMNKYNFFTARFTYKDDELIDYSLDTII</sequence>
<dbReference type="GO" id="GO:0008413">
    <property type="term" value="F:8-oxo-7,8-dihydroguanosine triphosphate pyrophosphatase activity"/>
    <property type="evidence" value="ECO:0007669"/>
    <property type="project" value="InterPro"/>
</dbReference>
<dbReference type="InterPro" id="IPR020084">
    <property type="entry name" value="NUDIX_hydrolase_CS"/>
</dbReference>
<dbReference type="PANTHER" id="PTHR43758">
    <property type="entry name" value="7,8-DIHYDRO-8-OXOGUANINE TRIPHOSPHATASE"/>
    <property type="match status" value="1"/>
</dbReference>
<dbReference type="SUPFAM" id="SSF55811">
    <property type="entry name" value="Nudix"/>
    <property type="match status" value="1"/>
</dbReference>
<reference evidence="8" key="1">
    <citation type="submission" date="2017-02" db="EMBL/GenBank/DDBJ databases">
        <authorList>
            <person name="Varghese N."/>
            <person name="Submissions S."/>
        </authorList>
    </citation>
    <scope>NUCLEOTIDE SEQUENCE [LARGE SCALE GENOMIC DNA]</scope>
    <source>
        <strain evidence="8">ATCC 35199</strain>
    </source>
</reference>
<dbReference type="Gene3D" id="3.90.79.10">
    <property type="entry name" value="Nucleoside Triphosphate Pyrophosphohydrolase"/>
    <property type="match status" value="1"/>
</dbReference>
<dbReference type="CDD" id="cd18886">
    <property type="entry name" value="NUDIX_MutT_Nudt1"/>
    <property type="match status" value="1"/>
</dbReference>
<dbReference type="Proteomes" id="UP000243406">
    <property type="component" value="Unassembled WGS sequence"/>
</dbReference>
<dbReference type="AlphaFoldDB" id="A0A1T5C7K1"/>